<keyword evidence="1" id="KW-0175">Coiled coil</keyword>
<dbReference type="Proteomes" id="UP000270094">
    <property type="component" value="Unassembled WGS sequence"/>
</dbReference>
<name>A0A3P7JCV7_STRVU</name>
<proteinExistence type="predicted"/>
<keyword evidence="3" id="KW-1185">Reference proteome</keyword>
<gene>
    <name evidence="2" type="ORF">SVUK_LOCUS16114</name>
</gene>
<evidence type="ECO:0000313" key="3">
    <source>
        <dbReference type="Proteomes" id="UP000270094"/>
    </source>
</evidence>
<sequence>MKMNLSKLIKTSCSPFCDFNLYQNAFRDKEMAEIDEMIARASEEERAALKKKKKRLLKAKAKIIRRRQLKMIIEGDHADQVEDIELFSLKKIRRVIFIN</sequence>
<organism evidence="2 3">
    <name type="scientific">Strongylus vulgaris</name>
    <name type="common">Blood worm</name>
    <dbReference type="NCBI Taxonomy" id="40348"/>
    <lineage>
        <taxon>Eukaryota</taxon>
        <taxon>Metazoa</taxon>
        <taxon>Ecdysozoa</taxon>
        <taxon>Nematoda</taxon>
        <taxon>Chromadorea</taxon>
        <taxon>Rhabditida</taxon>
        <taxon>Rhabditina</taxon>
        <taxon>Rhabditomorpha</taxon>
        <taxon>Strongyloidea</taxon>
        <taxon>Strongylidae</taxon>
        <taxon>Strongylus</taxon>
    </lineage>
</organism>
<dbReference type="OrthoDB" id="10641045at2759"/>
<dbReference type="AlphaFoldDB" id="A0A3P7JCV7"/>
<feature type="coiled-coil region" evidence="1">
    <location>
        <begin position="27"/>
        <end position="62"/>
    </location>
</feature>
<evidence type="ECO:0000256" key="1">
    <source>
        <dbReference type="SAM" id="Coils"/>
    </source>
</evidence>
<evidence type="ECO:0000313" key="2">
    <source>
        <dbReference type="EMBL" id="VDM81116.1"/>
    </source>
</evidence>
<accession>A0A3P7JCV7</accession>
<reference evidence="2 3" key="1">
    <citation type="submission" date="2018-11" db="EMBL/GenBank/DDBJ databases">
        <authorList>
            <consortium name="Pathogen Informatics"/>
        </authorList>
    </citation>
    <scope>NUCLEOTIDE SEQUENCE [LARGE SCALE GENOMIC DNA]</scope>
</reference>
<protein>
    <submittedName>
        <fullName evidence="2">Uncharacterized protein</fullName>
    </submittedName>
</protein>
<dbReference type="EMBL" id="UYYB01111470">
    <property type="protein sequence ID" value="VDM81116.1"/>
    <property type="molecule type" value="Genomic_DNA"/>
</dbReference>